<feature type="transmembrane region" description="Helical" evidence="6">
    <location>
        <begin position="140"/>
        <end position="165"/>
    </location>
</feature>
<dbReference type="Gene3D" id="1.20.1250.20">
    <property type="entry name" value="MFS general substrate transporter like domains"/>
    <property type="match status" value="1"/>
</dbReference>
<reference evidence="7 8" key="1">
    <citation type="submission" date="2018-12" db="EMBL/GenBank/DDBJ databases">
        <title>Draft genome sequence of Xylaria grammica IHI A82.</title>
        <authorList>
            <person name="Buettner E."/>
            <person name="Kellner H."/>
        </authorList>
    </citation>
    <scope>NUCLEOTIDE SEQUENCE [LARGE SCALE GENOMIC DNA]</scope>
    <source>
        <strain evidence="7 8">IHI A82</strain>
    </source>
</reference>
<evidence type="ECO:0008006" key="9">
    <source>
        <dbReference type="Google" id="ProtNLM"/>
    </source>
</evidence>
<dbReference type="EMBL" id="RYZI01000594">
    <property type="protein sequence ID" value="RWA04292.1"/>
    <property type="molecule type" value="Genomic_DNA"/>
</dbReference>
<evidence type="ECO:0000256" key="5">
    <source>
        <dbReference type="SAM" id="MobiDB-lite"/>
    </source>
</evidence>
<keyword evidence="3 6" id="KW-1133">Transmembrane helix</keyword>
<feature type="region of interest" description="Disordered" evidence="5">
    <location>
        <begin position="509"/>
        <end position="532"/>
    </location>
</feature>
<keyword evidence="8" id="KW-1185">Reference proteome</keyword>
<name>A0A439CQC6_9PEZI</name>
<feature type="transmembrane region" description="Helical" evidence="6">
    <location>
        <begin position="15"/>
        <end position="32"/>
    </location>
</feature>
<organism evidence="7 8">
    <name type="scientific">Xylaria grammica</name>
    <dbReference type="NCBI Taxonomy" id="363999"/>
    <lineage>
        <taxon>Eukaryota</taxon>
        <taxon>Fungi</taxon>
        <taxon>Dikarya</taxon>
        <taxon>Ascomycota</taxon>
        <taxon>Pezizomycotina</taxon>
        <taxon>Sordariomycetes</taxon>
        <taxon>Xylariomycetidae</taxon>
        <taxon>Xylariales</taxon>
        <taxon>Xylariaceae</taxon>
        <taxon>Xylaria</taxon>
    </lineage>
</organism>
<keyword evidence="4 6" id="KW-0472">Membrane</keyword>
<gene>
    <name evidence="7" type="ORF">EKO27_g10815</name>
</gene>
<dbReference type="SUPFAM" id="SSF103473">
    <property type="entry name" value="MFS general substrate transporter"/>
    <property type="match status" value="1"/>
</dbReference>
<feature type="transmembrane region" description="Helical" evidence="6">
    <location>
        <begin position="110"/>
        <end position="134"/>
    </location>
</feature>
<comment type="subcellular location">
    <subcellularLocation>
        <location evidence="1">Membrane</location>
        <topology evidence="1">Multi-pass membrane protein</topology>
    </subcellularLocation>
</comment>
<feature type="region of interest" description="Disordered" evidence="5">
    <location>
        <begin position="242"/>
        <end position="283"/>
    </location>
</feature>
<dbReference type="Proteomes" id="UP000286045">
    <property type="component" value="Unassembled WGS sequence"/>
</dbReference>
<keyword evidence="2 6" id="KW-0812">Transmembrane</keyword>
<evidence type="ECO:0000313" key="8">
    <source>
        <dbReference type="Proteomes" id="UP000286045"/>
    </source>
</evidence>
<evidence type="ECO:0000256" key="2">
    <source>
        <dbReference type="ARBA" id="ARBA00022692"/>
    </source>
</evidence>
<evidence type="ECO:0000313" key="7">
    <source>
        <dbReference type="EMBL" id="RWA04292.1"/>
    </source>
</evidence>
<feature type="transmembrane region" description="Helical" evidence="6">
    <location>
        <begin position="417"/>
        <end position="440"/>
    </location>
</feature>
<feature type="transmembrane region" description="Helical" evidence="6">
    <location>
        <begin position="177"/>
        <end position="199"/>
    </location>
</feature>
<comment type="caution">
    <text evidence="7">The sequence shown here is derived from an EMBL/GenBank/DDBJ whole genome shotgun (WGS) entry which is preliminary data.</text>
</comment>
<dbReference type="GO" id="GO:0016020">
    <property type="term" value="C:membrane"/>
    <property type="evidence" value="ECO:0007669"/>
    <property type="project" value="UniProtKB-SubCell"/>
</dbReference>
<dbReference type="PANTHER" id="PTHR23507">
    <property type="entry name" value="ZGC:174356"/>
    <property type="match status" value="1"/>
</dbReference>
<feature type="transmembrane region" description="Helical" evidence="6">
    <location>
        <begin position="205"/>
        <end position="225"/>
    </location>
</feature>
<feature type="transmembrane region" description="Helical" evidence="6">
    <location>
        <begin position="355"/>
        <end position="379"/>
    </location>
</feature>
<accession>A0A439CQC6</accession>
<protein>
    <recommendedName>
        <fullName evidence="9">Major facilitator superfamily (MFS) profile domain-containing protein</fullName>
    </recommendedName>
</protein>
<dbReference type="InterPro" id="IPR011701">
    <property type="entry name" value="MFS"/>
</dbReference>
<dbReference type="AlphaFoldDB" id="A0A439CQC6"/>
<evidence type="ECO:0000256" key="1">
    <source>
        <dbReference type="ARBA" id="ARBA00004141"/>
    </source>
</evidence>
<feature type="transmembrane region" description="Helical" evidence="6">
    <location>
        <begin position="482"/>
        <end position="505"/>
    </location>
</feature>
<evidence type="ECO:0000256" key="3">
    <source>
        <dbReference type="ARBA" id="ARBA00022989"/>
    </source>
</evidence>
<feature type="transmembrane region" description="Helical" evidence="6">
    <location>
        <begin position="391"/>
        <end position="411"/>
    </location>
</feature>
<dbReference type="InterPro" id="IPR036259">
    <property type="entry name" value="MFS_trans_sf"/>
</dbReference>
<dbReference type="Pfam" id="PF07690">
    <property type="entry name" value="MFS_1"/>
    <property type="match status" value="1"/>
</dbReference>
<feature type="transmembrane region" description="Helical" evidence="6">
    <location>
        <begin position="452"/>
        <end position="476"/>
    </location>
</feature>
<dbReference type="GO" id="GO:0022857">
    <property type="term" value="F:transmembrane transporter activity"/>
    <property type="evidence" value="ECO:0007669"/>
    <property type="project" value="InterPro"/>
</dbReference>
<sequence>MAQRVLKSIIENSSIWLLYLLYFSFRFAHFLLEVPTIRMIEYAACNRELDLAPHASIYTRGGPNDGRCNIPSIQTQISTITGWKLSFDALAGLVSIAYFGHVAEKRGHRIVLTLCCFGYLCSLVWLTLACYFYRILPVGITLVSSVFLLIGGGQLVFAAMTVALVADIVDPSSRTKYLLLLAAMPHSGKLVAPPIATGLMKQNLFLPSFVSGIIIISCVALAQLVKNAGKQQHLAEGEPVGVEEPLLGDSPSHNNYHGTQTLIPPATPSNQAADGTDADPGHTISISEAENSVAYRFMSSTTHLIELAGSYVTSETTPLFCYAAFFLKSNAMASEAFGAQYLAERFGWDLQNTTIIRFALSLGAVIATVAIGPFASFLLKRRGASAARINIYIVRVSLLVLTMSFLVAWRAESSKLFIISMLGAGLCEGLEPALQTLLSVSTRAEEISKPFGVAYTFSLLGDMTGGPLMSALISIGRSTATPSAAFCFLGSSFIFAIIVVLAFCVPRGEAQGSSRPSPREARRRSQNTSERG</sequence>
<evidence type="ECO:0000256" key="6">
    <source>
        <dbReference type="SAM" id="Phobius"/>
    </source>
</evidence>
<evidence type="ECO:0000256" key="4">
    <source>
        <dbReference type="ARBA" id="ARBA00023136"/>
    </source>
</evidence>
<proteinExistence type="predicted"/>
<feature type="compositionally biased region" description="Polar residues" evidence="5">
    <location>
        <begin position="251"/>
        <end position="273"/>
    </location>
</feature>
<dbReference type="PANTHER" id="PTHR23507:SF1">
    <property type="entry name" value="FI18259P1-RELATED"/>
    <property type="match status" value="1"/>
</dbReference>